<organism evidence="1 2">
    <name type="scientific">Coffea arabica</name>
    <name type="common">Arabian coffee</name>
    <dbReference type="NCBI Taxonomy" id="13443"/>
    <lineage>
        <taxon>Eukaryota</taxon>
        <taxon>Viridiplantae</taxon>
        <taxon>Streptophyta</taxon>
        <taxon>Embryophyta</taxon>
        <taxon>Tracheophyta</taxon>
        <taxon>Spermatophyta</taxon>
        <taxon>Magnoliopsida</taxon>
        <taxon>eudicotyledons</taxon>
        <taxon>Gunneridae</taxon>
        <taxon>Pentapetalae</taxon>
        <taxon>asterids</taxon>
        <taxon>lamiids</taxon>
        <taxon>Gentianales</taxon>
        <taxon>Rubiaceae</taxon>
        <taxon>Ixoroideae</taxon>
        <taxon>Gardenieae complex</taxon>
        <taxon>Bertiereae - Coffeeae clade</taxon>
        <taxon>Coffeeae</taxon>
        <taxon>Coffea</taxon>
    </lineage>
</organism>
<dbReference type="PANTHER" id="PTHR33116:SF86">
    <property type="entry name" value="REVERSE TRANSCRIPTASE DOMAIN-CONTAINING PROTEIN"/>
    <property type="match status" value="1"/>
</dbReference>
<dbReference type="OrthoDB" id="1105397at2759"/>
<sequence length="160" mass="18828">MANYWWEEVEGKAKVHWIGWKKMTKDKEAVGLGFKDLQMFNKALLAKQVWKLITQPNLLVSKVLKEKYYPKQSLVNCKVPNNASWIWKNISTVRMDVLEGIRRRIGNGRGTRIWEDKWIPNRSDGKPTTDKPHECQLKQVSELITNSRWNIVLIFKTFCP</sequence>
<keyword evidence="1" id="KW-1185">Reference proteome</keyword>
<evidence type="ECO:0000313" key="1">
    <source>
        <dbReference type="Proteomes" id="UP001652660"/>
    </source>
</evidence>
<gene>
    <name evidence="2" type="primary">LOC113736095</name>
</gene>
<name>A0A6P6WTY4_COFAR</name>
<protein>
    <submittedName>
        <fullName evidence="2">Uncharacterized mitochondrial protein AtMg00310-like</fullName>
    </submittedName>
</protein>
<proteinExistence type="predicted"/>
<dbReference type="GeneID" id="113736095"/>
<reference evidence="2" key="2">
    <citation type="submission" date="2025-08" db="UniProtKB">
        <authorList>
            <consortium name="RefSeq"/>
        </authorList>
    </citation>
    <scope>IDENTIFICATION</scope>
    <source>
        <tissue evidence="2">Leaves</tissue>
    </source>
</reference>
<dbReference type="AlphaFoldDB" id="A0A6P6WTY4"/>
<dbReference type="RefSeq" id="XP_027118834.1">
    <property type="nucleotide sequence ID" value="XM_027263033.1"/>
</dbReference>
<evidence type="ECO:0000313" key="2">
    <source>
        <dbReference type="RefSeq" id="XP_027118834.1"/>
    </source>
</evidence>
<dbReference type="PANTHER" id="PTHR33116">
    <property type="entry name" value="REVERSE TRANSCRIPTASE ZINC-BINDING DOMAIN-CONTAINING PROTEIN-RELATED-RELATED"/>
    <property type="match status" value="1"/>
</dbReference>
<dbReference type="Proteomes" id="UP001652660">
    <property type="component" value="Chromosome 1c"/>
</dbReference>
<reference evidence="1" key="1">
    <citation type="journal article" date="2025" name="Foods">
        <title>Unveiling the Microbial Signatures of Arabica Coffee Cherries: Insights into Ripeness Specific Diversity, Functional Traits, and Implications for Quality and Safety.</title>
        <authorList>
            <consortium name="RefSeq"/>
            <person name="Tenea G.N."/>
            <person name="Cifuentes V."/>
            <person name="Reyes P."/>
            <person name="Cevallos-Vallejos M."/>
        </authorList>
    </citation>
    <scope>NUCLEOTIDE SEQUENCE [LARGE SCALE GENOMIC DNA]</scope>
</reference>
<accession>A0A6P6WTY4</accession>